<dbReference type="Gene3D" id="2.60.120.620">
    <property type="entry name" value="q2cbj1_9rhob like domain"/>
    <property type="match status" value="1"/>
</dbReference>
<dbReference type="Pfam" id="PF10014">
    <property type="entry name" value="2OG-Fe_Oxy_2"/>
    <property type="match status" value="1"/>
</dbReference>
<accession>T1AX38</accession>
<comment type="caution">
    <text evidence="1">The sequence shown here is derived from an EMBL/GenBank/DDBJ whole genome shotgun (WGS) entry which is preliminary data.</text>
</comment>
<protein>
    <submittedName>
        <fullName evidence="1">Uncharacterized protein</fullName>
    </submittedName>
</protein>
<dbReference type="InterPro" id="IPR018724">
    <property type="entry name" value="2OG-Fe_dioxygenase"/>
</dbReference>
<dbReference type="EMBL" id="AUZZ01006364">
    <property type="protein sequence ID" value="EQD46630.1"/>
    <property type="molecule type" value="Genomic_DNA"/>
</dbReference>
<evidence type="ECO:0000313" key="1">
    <source>
        <dbReference type="EMBL" id="EQD46630.1"/>
    </source>
</evidence>
<name>T1AX38_9ZZZZ</name>
<sequence>MEIHVNRRLDVCTSVYLAGMGLVLVIERHDVDRGTTTVHARNGTLLGEFTLPAPLDAALVDAARAYPGVTPIVPIDPSQPIWRDVPVVTVRAMPATPATANA</sequence>
<dbReference type="AlphaFoldDB" id="T1AX38"/>
<gene>
    <name evidence="1" type="ORF">B2A_08823</name>
</gene>
<organism evidence="1">
    <name type="scientific">mine drainage metagenome</name>
    <dbReference type="NCBI Taxonomy" id="410659"/>
    <lineage>
        <taxon>unclassified sequences</taxon>
        <taxon>metagenomes</taxon>
        <taxon>ecological metagenomes</taxon>
    </lineage>
</organism>
<proteinExistence type="predicted"/>
<reference evidence="1" key="2">
    <citation type="journal article" date="2014" name="ISME J.">
        <title>Microbial stratification in low pH oxic and suboxic macroscopic growths along an acid mine drainage.</title>
        <authorList>
            <person name="Mendez-Garcia C."/>
            <person name="Mesa V."/>
            <person name="Sprenger R.R."/>
            <person name="Richter M."/>
            <person name="Diez M.S."/>
            <person name="Solano J."/>
            <person name="Bargiela R."/>
            <person name="Golyshina O.V."/>
            <person name="Manteca A."/>
            <person name="Ramos J.L."/>
            <person name="Gallego J.R."/>
            <person name="Llorente I."/>
            <person name="Martins Dos Santos V.A."/>
            <person name="Jensen O.N."/>
            <person name="Pelaez A.I."/>
            <person name="Sanchez J."/>
            <person name="Ferrer M."/>
        </authorList>
    </citation>
    <scope>NUCLEOTIDE SEQUENCE</scope>
</reference>
<reference evidence="1" key="1">
    <citation type="submission" date="2013-08" db="EMBL/GenBank/DDBJ databases">
        <authorList>
            <person name="Mendez C."/>
            <person name="Richter M."/>
            <person name="Ferrer M."/>
            <person name="Sanchez J."/>
        </authorList>
    </citation>
    <scope>NUCLEOTIDE SEQUENCE</scope>
</reference>
<dbReference type="GO" id="GO:0051213">
    <property type="term" value="F:dioxygenase activity"/>
    <property type="evidence" value="ECO:0007669"/>
    <property type="project" value="InterPro"/>
</dbReference>